<evidence type="ECO:0000313" key="3">
    <source>
        <dbReference type="Proteomes" id="UP001152622"/>
    </source>
</evidence>
<feature type="compositionally biased region" description="Basic and acidic residues" evidence="1">
    <location>
        <begin position="22"/>
        <end position="38"/>
    </location>
</feature>
<evidence type="ECO:0000256" key="1">
    <source>
        <dbReference type="SAM" id="MobiDB-lite"/>
    </source>
</evidence>
<dbReference type="EMBL" id="JAINUF010000001">
    <property type="protein sequence ID" value="KAJ8380139.1"/>
    <property type="molecule type" value="Genomic_DNA"/>
</dbReference>
<name>A0A9Q1GAV1_SYNKA</name>
<evidence type="ECO:0000313" key="2">
    <source>
        <dbReference type="EMBL" id="KAJ8380139.1"/>
    </source>
</evidence>
<sequence length="116" mass="13734">MRQEARRLAVTRNGCSGRRKRIVAEDDRSSSNYTDHRQDKQIVEQRMWEEGHLGMLRLTLGRLEKMVGEQQRQAVQTRVARAQPPPLARRRKKLLGGRLWWRKDGQEDETTKRERG</sequence>
<feature type="region of interest" description="Disordered" evidence="1">
    <location>
        <begin position="19"/>
        <end position="38"/>
    </location>
</feature>
<keyword evidence="3" id="KW-1185">Reference proteome</keyword>
<organism evidence="2 3">
    <name type="scientific">Synaphobranchus kaupii</name>
    <name type="common">Kaup's arrowtooth eel</name>
    <dbReference type="NCBI Taxonomy" id="118154"/>
    <lineage>
        <taxon>Eukaryota</taxon>
        <taxon>Metazoa</taxon>
        <taxon>Chordata</taxon>
        <taxon>Craniata</taxon>
        <taxon>Vertebrata</taxon>
        <taxon>Euteleostomi</taxon>
        <taxon>Actinopterygii</taxon>
        <taxon>Neopterygii</taxon>
        <taxon>Teleostei</taxon>
        <taxon>Anguilliformes</taxon>
        <taxon>Synaphobranchidae</taxon>
        <taxon>Synaphobranchus</taxon>
    </lineage>
</organism>
<dbReference type="AlphaFoldDB" id="A0A9Q1GAV1"/>
<comment type="caution">
    <text evidence="2">The sequence shown here is derived from an EMBL/GenBank/DDBJ whole genome shotgun (WGS) entry which is preliminary data.</text>
</comment>
<protein>
    <submittedName>
        <fullName evidence="2">Uncharacterized protein</fullName>
    </submittedName>
</protein>
<proteinExistence type="predicted"/>
<accession>A0A9Q1GAV1</accession>
<dbReference type="Proteomes" id="UP001152622">
    <property type="component" value="Chromosome 1"/>
</dbReference>
<reference evidence="2" key="1">
    <citation type="journal article" date="2023" name="Science">
        <title>Genome structures resolve the early diversification of teleost fishes.</title>
        <authorList>
            <person name="Parey E."/>
            <person name="Louis A."/>
            <person name="Montfort J."/>
            <person name="Bouchez O."/>
            <person name="Roques C."/>
            <person name="Iampietro C."/>
            <person name="Lluch J."/>
            <person name="Castinel A."/>
            <person name="Donnadieu C."/>
            <person name="Desvignes T."/>
            <person name="Floi Bucao C."/>
            <person name="Jouanno E."/>
            <person name="Wen M."/>
            <person name="Mejri S."/>
            <person name="Dirks R."/>
            <person name="Jansen H."/>
            <person name="Henkel C."/>
            <person name="Chen W.J."/>
            <person name="Zahm M."/>
            <person name="Cabau C."/>
            <person name="Klopp C."/>
            <person name="Thompson A.W."/>
            <person name="Robinson-Rechavi M."/>
            <person name="Braasch I."/>
            <person name="Lecointre G."/>
            <person name="Bobe J."/>
            <person name="Postlethwait J.H."/>
            <person name="Berthelot C."/>
            <person name="Roest Crollius H."/>
            <person name="Guiguen Y."/>
        </authorList>
    </citation>
    <scope>NUCLEOTIDE SEQUENCE</scope>
    <source>
        <strain evidence="2">WJC10195</strain>
    </source>
</reference>
<gene>
    <name evidence="2" type="ORF">SKAU_G00009170</name>
</gene>